<protein>
    <submittedName>
        <fullName evidence="1">Uncharacterized protein</fullName>
    </submittedName>
</protein>
<evidence type="ECO:0000313" key="2">
    <source>
        <dbReference type="Proteomes" id="UP000655016"/>
    </source>
</evidence>
<comment type="caution">
    <text evidence="1">The sequence shown here is derived from an EMBL/GenBank/DDBJ whole genome shotgun (WGS) entry which is preliminary data.</text>
</comment>
<dbReference type="RefSeq" id="WP_229684410.1">
    <property type="nucleotide sequence ID" value="NZ_BMKP01000013.1"/>
</dbReference>
<organism evidence="1 2">
    <name type="scientific">Flavobacterium limi</name>
    <dbReference type="NCBI Taxonomy" id="2045105"/>
    <lineage>
        <taxon>Bacteria</taxon>
        <taxon>Pseudomonadati</taxon>
        <taxon>Bacteroidota</taxon>
        <taxon>Flavobacteriia</taxon>
        <taxon>Flavobacteriales</taxon>
        <taxon>Flavobacteriaceae</taxon>
        <taxon>Flavobacterium</taxon>
    </lineage>
</organism>
<proteinExistence type="predicted"/>
<gene>
    <name evidence="1" type="ORF">GCM10011518_42690</name>
</gene>
<name>A0ABQ1UZ18_9FLAO</name>
<keyword evidence="2" id="KW-1185">Reference proteome</keyword>
<dbReference type="EMBL" id="BMKP01000013">
    <property type="protein sequence ID" value="GGF28855.1"/>
    <property type="molecule type" value="Genomic_DNA"/>
</dbReference>
<sequence length="64" mass="7308">MLGHASVRQTEAYAITEQATIGREMSVLNRRLNKTKVKMSPSDIAVLTRLEKEIQTIKMKYSLK</sequence>
<dbReference type="Proteomes" id="UP000655016">
    <property type="component" value="Unassembled WGS sequence"/>
</dbReference>
<reference evidence="2" key="1">
    <citation type="journal article" date="2019" name="Int. J. Syst. Evol. Microbiol.">
        <title>The Global Catalogue of Microorganisms (GCM) 10K type strain sequencing project: providing services to taxonomists for standard genome sequencing and annotation.</title>
        <authorList>
            <consortium name="The Broad Institute Genomics Platform"/>
            <consortium name="The Broad Institute Genome Sequencing Center for Infectious Disease"/>
            <person name="Wu L."/>
            <person name="Ma J."/>
        </authorList>
    </citation>
    <scope>NUCLEOTIDE SEQUENCE [LARGE SCALE GENOMIC DNA]</scope>
    <source>
        <strain evidence="2">CGMCC 1.16060</strain>
    </source>
</reference>
<accession>A0ABQ1UZ18</accession>
<evidence type="ECO:0000313" key="1">
    <source>
        <dbReference type="EMBL" id="GGF28855.1"/>
    </source>
</evidence>